<dbReference type="InterPro" id="IPR055643">
    <property type="entry name" value="DUF7219"/>
</dbReference>
<protein>
    <submittedName>
        <fullName evidence="1">Uncharacterized protein</fullName>
    </submittedName>
</protein>
<reference evidence="1 2" key="1">
    <citation type="submission" date="2007-03" db="EMBL/GenBank/DDBJ databases">
        <authorList>
            <person name="Stal L."/>
            <person name="Ferriera S."/>
            <person name="Johnson J."/>
            <person name="Kravitz S."/>
            <person name="Beeson K."/>
            <person name="Sutton G."/>
            <person name="Rogers Y.-H."/>
            <person name="Friedman R."/>
            <person name="Frazier M."/>
            <person name="Venter J.C."/>
        </authorList>
    </citation>
    <scope>NUCLEOTIDE SEQUENCE [LARGE SCALE GENOMIC DNA]</scope>
    <source>
        <strain evidence="1 2">CCY0110</strain>
    </source>
</reference>
<dbReference type="AlphaFoldDB" id="A3IT51"/>
<keyword evidence="2" id="KW-1185">Reference proteome</keyword>
<dbReference type="EMBL" id="AAXW01000026">
    <property type="protein sequence ID" value="EAZ90355.1"/>
    <property type="molecule type" value="Genomic_DNA"/>
</dbReference>
<sequence length="80" mass="9078">MDNIPAKIKENFLCPISPYHGSLTNHTVMFNTKLQQFAQKVGFIANLHTGGKLPPKEAYDQVEGLWRELEATKMTIFEAE</sequence>
<dbReference type="eggNOG" id="ENOG5030R38">
    <property type="taxonomic scope" value="Bacteria"/>
</dbReference>
<organism evidence="1 2">
    <name type="scientific">Crocosphaera chwakensis CCY0110</name>
    <dbReference type="NCBI Taxonomy" id="391612"/>
    <lineage>
        <taxon>Bacteria</taxon>
        <taxon>Bacillati</taxon>
        <taxon>Cyanobacteriota</taxon>
        <taxon>Cyanophyceae</taxon>
        <taxon>Oscillatoriophycideae</taxon>
        <taxon>Chroococcales</taxon>
        <taxon>Aphanothecaceae</taxon>
        <taxon>Crocosphaera</taxon>
        <taxon>Crocosphaera chwakensis</taxon>
    </lineage>
</organism>
<dbReference type="OrthoDB" id="426986at2"/>
<dbReference type="Proteomes" id="UP000003781">
    <property type="component" value="Unassembled WGS sequence"/>
</dbReference>
<name>A3IT51_9CHRO</name>
<accession>A3IT51</accession>
<dbReference type="Pfam" id="PF23856">
    <property type="entry name" value="DUF7219"/>
    <property type="match status" value="1"/>
</dbReference>
<gene>
    <name evidence="1" type="ORF">CY0110_04793</name>
</gene>
<dbReference type="RefSeq" id="WP_008276556.1">
    <property type="nucleotide sequence ID" value="NZ_AAXW01000026.1"/>
</dbReference>
<proteinExistence type="predicted"/>
<evidence type="ECO:0000313" key="2">
    <source>
        <dbReference type="Proteomes" id="UP000003781"/>
    </source>
</evidence>
<comment type="caution">
    <text evidence="1">The sequence shown here is derived from an EMBL/GenBank/DDBJ whole genome shotgun (WGS) entry which is preliminary data.</text>
</comment>
<evidence type="ECO:0000313" key="1">
    <source>
        <dbReference type="EMBL" id="EAZ90355.1"/>
    </source>
</evidence>